<evidence type="ECO:0000259" key="2">
    <source>
        <dbReference type="SMART" id="SM00899"/>
    </source>
</evidence>
<dbReference type="SUPFAM" id="SSF50037">
    <property type="entry name" value="C-terminal domain of transcriptional repressors"/>
    <property type="match status" value="1"/>
</dbReference>
<protein>
    <submittedName>
        <fullName evidence="3">Ferrous iron transport protein A</fullName>
    </submittedName>
</protein>
<dbReference type="Proteomes" id="UP000253934">
    <property type="component" value="Unassembled WGS sequence"/>
</dbReference>
<evidence type="ECO:0000313" key="4">
    <source>
        <dbReference type="Proteomes" id="UP000253934"/>
    </source>
</evidence>
<dbReference type="InterPro" id="IPR052713">
    <property type="entry name" value="FeoA"/>
</dbReference>
<dbReference type="InterPro" id="IPR038157">
    <property type="entry name" value="FeoA_core_dom"/>
</dbReference>
<dbReference type="PANTHER" id="PTHR42954">
    <property type="entry name" value="FE(2+) TRANSPORT PROTEIN A"/>
    <property type="match status" value="1"/>
</dbReference>
<organism evidence="3 4">
    <name type="scientific">Spirobacillus cienkowskii</name>
    <dbReference type="NCBI Taxonomy" id="495820"/>
    <lineage>
        <taxon>Bacteria</taxon>
        <taxon>Pseudomonadati</taxon>
        <taxon>Bdellovibrionota</taxon>
        <taxon>Oligoflexia</taxon>
        <taxon>Silvanigrellales</taxon>
        <taxon>Spirobacillus</taxon>
    </lineage>
</organism>
<accession>A0A369KQL0</accession>
<dbReference type="GO" id="GO:0046914">
    <property type="term" value="F:transition metal ion binding"/>
    <property type="evidence" value="ECO:0007669"/>
    <property type="project" value="InterPro"/>
</dbReference>
<evidence type="ECO:0000313" key="3">
    <source>
        <dbReference type="EMBL" id="RDB35157.1"/>
    </source>
</evidence>
<keyword evidence="4" id="KW-1185">Reference proteome</keyword>
<dbReference type="EMBL" id="QOVW01000100">
    <property type="protein sequence ID" value="RDB35157.1"/>
    <property type="molecule type" value="Genomic_DNA"/>
</dbReference>
<reference evidence="3" key="1">
    <citation type="submission" date="2018-04" db="EMBL/GenBank/DDBJ databases">
        <title>Draft genome sequence of the Candidatus Spirobacillus cienkowskii, a pathogen of freshwater Daphnia species, reconstructed from hemolymph metagenomic reads.</title>
        <authorList>
            <person name="Bresciani L."/>
            <person name="Lemos L.N."/>
            <person name="Wale N."/>
            <person name="Lin J.Y."/>
            <person name="Fernandes G.R."/>
            <person name="Duffy M.A."/>
            <person name="Rodrigues J.M."/>
        </authorList>
    </citation>
    <scope>NUCLEOTIDE SEQUENCE [LARGE SCALE GENOMIC DNA]</scope>
    <source>
        <strain evidence="3">Binning01</strain>
    </source>
</reference>
<name>A0A369KQL0_9BACT</name>
<gene>
    <name evidence="3" type="ORF">DCC88_11610</name>
</gene>
<comment type="caution">
    <text evidence="3">The sequence shown here is derived from an EMBL/GenBank/DDBJ whole genome shotgun (WGS) entry which is preliminary data.</text>
</comment>
<sequence length="113" mass="12767">MFYKFNSVVFSQSSLNVVEKQNVETVIPLAQLKKGEKARVVQVTEEHLSFSTTLPQGELERRLLEIGFVEGTEISLQHEGFIKKDPIAVLIRSCSLIAIRRQEAEAILVRKIA</sequence>
<proteinExistence type="predicted"/>
<dbReference type="SMART" id="SM00899">
    <property type="entry name" value="FeoA"/>
    <property type="match status" value="1"/>
</dbReference>
<dbReference type="Gene3D" id="2.30.30.90">
    <property type="match status" value="1"/>
</dbReference>
<dbReference type="InterPro" id="IPR007167">
    <property type="entry name" value="Fe-transptr_FeoA-like"/>
</dbReference>
<dbReference type="PANTHER" id="PTHR42954:SF2">
    <property type="entry name" value="FE(2+) TRANSPORT PROTEIN A"/>
    <property type="match status" value="1"/>
</dbReference>
<keyword evidence="1" id="KW-0408">Iron</keyword>
<dbReference type="Pfam" id="PF04023">
    <property type="entry name" value="FeoA"/>
    <property type="match status" value="1"/>
</dbReference>
<feature type="domain" description="Ferrous iron transporter FeoA-like" evidence="2">
    <location>
        <begin position="27"/>
        <end position="111"/>
    </location>
</feature>
<dbReference type="AlphaFoldDB" id="A0A369KQL0"/>
<dbReference type="InterPro" id="IPR008988">
    <property type="entry name" value="Transcriptional_repressor_C"/>
</dbReference>
<evidence type="ECO:0000256" key="1">
    <source>
        <dbReference type="ARBA" id="ARBA00023004"/>
    </source>
</evidence>